<keyword evidence="6" id="KW-1185">Reference proteome</keyword>
<evidence type="ECO:0000256" key="3">
    <source>
        <dbReference type="ARBA" id="ARBA00006171"/>
    </source>
</evidence>
<dbReference type="PRINTS" id="PR00413">
    <property type="entry name" value="HADHALOGNASE"/>
</dbReference>
<keyword evidence="5" id="KW-0378">Hydrolase</keyword>
<dbReference type="Gene3D" id="3.40.50.1000">
    <property type="entry name" value="HAD superfamily/HAD-like"/>
    <property type="match status" value="1"/>
</dbReference>
<dbReference type="InterPro" id="IPR036412">
    <property type="entry name" value="HAD-like_sf"/>
</dbReference>
<dbReference type="RefSeq" id="WP_167637765.1">
    <property type="nucleotide sequence ID" value="NZ_JAATOP010000004.1"/>
</dbReference>
<dbReference type="Gene3D" id="1.10.150.240">
    <property type="entry name" value="Putative phosphatase, domain 2"/>
    <property type="match status" value="1"/>
</dbReference>
<dbReference type="InterPro" id="IPR006439">
    <property type="entry name" value="HAD-SF_hydro_IA"/>
</dbReference>
<comment type="catalytic activity">
    <reaction evidence="1">
        <text>2-phosphoglycolate + H2O = glycolate + phosphate</text>
        <dbReference type="Rhea" id="RHEA:14369"/>
        <dbReference type="ChEBI" id="CHEBI:15377"/>
        <dbReference type="ChEBI" id="CHEBI:29805"/>
        <dbReference type="ChEBI" id="CHEBI:43474"/>
        <dbReference type="ChEBI" id="CHEBI:58033"/>
        <dbReference type="EC" id="3.1.3.18"/>
    </reaction>
</comment>
<dbReference type="InterPro" id="IPR041492">
    <property type="entry name" value="HAD_2"/>
</dbReference>
<dbReference type="InterPro" id="IPR050155">
    <property type="entry name" value="HAD-like_hydrolase_sf"/>
</dbReference>
<comment type="pathway">
    <text evidence="2">Organic acid metabolism; glycolate biosynthesis; glycolate from 2-phosphoglycolate: step 1/1.</text>
</comment>
<dbReference type="SUPFAM" id="SSF56784">
    <property type="entry name" value="HAD-like"/>
    <property type="match status" value="1"/>
</dbReference>
<evidence type="ECO:0000313" key="6">
    <source>
        <dbReference type="Proteomes" id="UP000709466"/>
    </source>
</evidence>
<proteinExistence type="inferred from homology"/>
<dbReference type="EC" id="3.1.3.18" evidence="4"/>
<organism evidence="5 6">
    <name type="scientific">Marivivens donghaensis</name>
    <dbReference type="NCBI Taxonomy" id="1699413"/>
    <lineage>
        <taxon>Bacteria</taxon>
        <taxon>Pseudomonadati</taxon>
        <taxon>Pseudomonadota</taxon>
        <taxon>Alphaproteobacteria</taxon>
        <taxon>Rhodobacterales</taxon>
        <taxon>Paracoccaceae</taxon>
        <taxon>Marivivens group</taxon>
        <taxon>Marivivens</taxon>
    </lineage>
</organism>
<comment type="caution">
    <text evidence="5">The sequence shown here is derived from an EMBL/GenBank/DDBJ whole genome shotgun (WGS) entry which is preliminary data.</text>
</comment>
<dbReference type="PANTHER" id="PTHR43434">
    <property type="entry name" value="PHOSPHOGLYCOLATE PHOSPHATASE"/>
    <property type="match status" value="1"/>
</dbReference>
<gene>
    <name evidence="5" type="ORF">HCZ30_08040</name>
</gene>
<evidence type="ECO:0000256" key="1">
    <source>
        <dbReference type="ARBA" id="ARBA00000830"/>
    </source>
</evidence>
<sequence>MPIHGIIFDKDGTLYDFNATWGAWTKSLLEQEAEDAAHGATLADVLGFDLENETFRKDSIVIASTADEVSQVLLPLIPEEKRDNFMDRLNALAAVAPQVESVPLSDFLSELKGMGLKVGVATNDGESSALAHLGRSGVASGFDFIAGYDSGFGGKPETGQLLAFCDQVGVAPEHCVMVGDSTHDLEAGRKAGMKVVAVLTGIAEEPELAPHADAVLPSIGDLAEWVRAQP</sequence>
<evidence type="ECO:0000313" key="5">
    <source>
        <dbReference type="EMBL" id="NIY72386.1"/>
    </source>
</evidence>
<accession>A0ABX0VWP9</accession>
<comment type="similarity">
    <text evidence="3">Belongs to the HAD-like hydrolase superfamily. CbbY/CbbZ/Gph/YieH family.</text>
</comment>
<dbReference type="SFLD" id="SFLDS00003">
    <property type="entry name" value="Haloacid_Dehalogenase"/>
    <property type="match status" value="1"/>
</dbReference>
<dbReference type="Pfam" id="PF13419">
    <property type="entry name" value="HAD_2"/>
    <property type="match status" value="1"/>
</dbReference>
<dbReference type="InterPro" id="IPR023214">
    <property type="entry name" value="HAD_sf"/>
</dbReference>
<evidence type="ECO:0000256" key="2">
    <source>
        <dbReference type="ARBA" id="ARBA00004818"/>
    </source>
</evidence>
<dbReference type="SFLD" id="SFLDG01129">
    <property type="entry name" value="C1.5:_HAD__Beta-PGM__Phosphata"/>
    <property type="match status" value="1"/>
</dbReference>
<dbReference type="PANTHER" id="PTHR43434:SF1">
    <property type="entry name" value="PHOSPHOGLYCOLATE PHOSPHATASE"/>
    <property type="match status" value="1"/>
</dbReference>
<dbReference type="Proteomes" id="UP000709466">
    <property type="component" value="Unassembled WGS sequence"/>
</dbReference>
<protein>
    <recommendedName>
        <fullName evidence="4">phosphoglycolate phosphatase</fullName>
        <ecNumber evidence="4">3.1.3.18</ecNumber>
    </recommendedName>
</protein>
<dbReference type="EMBL" id="JAATOP010000004">
    <property type="protein sequence ID" value="NIY72386.1"/>
    <property type="molecule type" value="Genomic_DNA"/>
</dbReference>
<reference evidence="5 6" key="1">
    <citation type="submission" date="2020-03" db="EMBL/GenBank/DDBJ databases">
        <title>Bacterial isolates of synthetic phycosphere.</title>
        <authorList>
            <person name="Fu H."/>
            <person name="Moran M.A."/>
        </authorList>
    </citation>
    <scope>NUCLEOTIDE SEQUENCE [LARGE SCALE GENOMIC DNA]</scope>
    <source>
        <strain evidence="5 6">HF1</strain>
    </source>
</reference>
<evidence type="ECO:0000256" key="4">
    <source>
        <dbReference type="ARBA" id="ARBA00013078"/>
    </source>
</evidence>
<name>A0ABX0VWP9_9RHOB</name>
<dbReference type="GO" id="GO:0016787">
    <property type="term" value="F:hydrolase activity"/>
    <property type="evidence" value="ECO:0007669"/>
    <property type="project" value="UniProtKB-KW"/>
</dbReference>
<dbReference type="NCBIfam" id="TIGR01549">
    <property type="entry name" value="HAD-SF-IA-v1"/>
    <property type="match status" value="1"/>
</dbReference>
<dbReference type="InterPro" id="IPR023198">
    <property type="entry name" value="PGP-like_dom2"/>
</dbReference>